<dbReference type="PRINTS" id="PR00411">
    <property type="entry name" value="PNDRDTASEI"/>
</dbReference>
<dbReference type="NCBIfam" id="NF005089">
    <property type="entry name" value="PRK06522.1-4"/>
    <property type="match status" value="1"/>
</dbReference>
<dbReference type="Pfam" id="PF08546">
    <property type="entry name" value="ApbA_C"/>
    <property type="match status" value="1"/>
</dbReference>
<dbReference type="InterPro" id="IPR051402">
    <property type="entry name" value="KPR-Related"/>
</dbReference>
<proteinExistence type="predicted"/>
<dbReference type="PANTHER" id="PTHR21708:SF45">
    <property type="entry name" value="2-DEHYDROPANTOATE 2-REDUCTASE"/>
    <property type="match status" value="1"/>
</dbReference>
<dbReference type="InterPro" id="IPR013332">
    <property type="entry name" value="KPR_N"/>
</dbReference>
<dbReference type="GO" id="GO:0008677">
    <property type="term" value="F:2-dehydropantoate 2-reductase activity"/>
    <property type="evidence" value="ECO:0007669"/>
    <property type="project" value="UniProtKB-EC"/>
</dbReference>
<dbReference type="InterPro" id="IPR013328">
    <property type="entry name" value="6PGD_dom2"/>
</dbReference>
<dbReference type="InterPro" id="IPR013752">
    <property type="entry name" value="KPA_reductase"/>
</dbReference>
<dbReference type="SUPFAM" id="SSF51735">
    <property type="entry name" value="NAD(P)-binding Rossmann-fold domains"/>
    <property type="match status" value="1"/>
</dbReference>
<dbReference type="RefSeq" id="WP_381192081.1">
    <property type="nucleotide sequence ID" value="NZ_JBHSFE010000005.1"/>
</dbReference>
<evidence type="ECO:0000259" key="1">
    <source>
        <dbReference type="Pfam" id="PF02558"/>
    </source>
</evidence>
<feature type="domain" description="Ketopantoate reductase C-terminal" evidence="2">
    <location>
        <begin position="222"/>
        <end position="341"/>
    </location>
</feature>
<dbReference type="Gene3D" id="3.40.50.720">
    <property type="entry name" value="NAD(P)-binding Rossmann-like Domain"/>
    <property type="match status" value="1"/>
</dbReference>
<protein>
    <submittedName>
        <fullName evidence="3">2-dehydropantoate 2-reductase</fullName>
        <ecNumber evidence="3">1.1.1.169</ecNumber>
    </submittedName>
</protein>
<dbReference type="InterPro" id="IPR008927">
    <property type="entry name" value="6-PGluconate_DH-like_C_sf"/>
</dbReference>
<accession>A0ABV9G2H3</accession>
<dbReference type="Gene3D" id="1.10.1040.10">
    <property type="entry name" value="N-(1-d-carboxylethyl)-l-norvaline Dehydrogenase, domain 2"/>
    <property type="match status" value="1"/>
</dbReference>
<evidence type="ECO:0000313" key="4">
    <source>
        <dbReference type="Proteomes" id="UP001595993"/>
    </source>
</evidence>
<keyword evidence="4" id="KW-1185">Reference proteome</keyword>
<dbReference type="SUPFAM" id="SSF48179">
    <property type="entry name" value="6-phosphogluconate dehydrogenase C-terminal domain-like"/>
    <property type="match status" value="1"/>
</dbReference>
<dbReference type="PANTHER" id="PTHR21708">
    <property type="entry name" value="PROBABLE 2-DEHYDROPANTOATE 2-REDUCTASE"/>
    <property type="match status" value="1"/>
</dbReference>
<sequence>MFCRLSPRCHPHRPALARSLNRTESPVKVAVVGAGAIGAYVGAALHRAGAEVHLIARGPHLAAMRRDGVRVLSPRGDFTARPAATDDPASVGPVDYVFLGLKANSYAASGPLVHPLLHERTAVIAAQNGIPWWYFHGLPGPYTGRRIESVDPGGTVSATLPPERAIGCVVYAATELESPGVVRHLEGTRFSIGEPDLTVSRRCLDFSEAMVAGGLKCPVEPDLRNDIWIKLLGNISFNPISALSRATMAQICRHRDTKALVETMMRETLEVAAAVGCHPKISVERRIAGAERVGDHKTSTLQDLEKGKPLELDVLLAAVVELAALTRTPVPKLCAVHALADLLATTTADSSTGAAA</sequence>
<dbReference type="Pfam" id="PF02558">
    <property type="entry name" value="ApbA"/>
    <property type="match status" value="1"/>
</dbReference>
<organism evidence="3 4">
    <name type="scientific">Streptomyces maoxianensis</name>
    <dbReference type="NCBI Taxonomy" id="1459942"/>
    <lineage>
        <taxon>Bacteria</taxon>
        <taxon>Bacillati</taxon>
        <taxon>Actinomycetota</taxon>
        <taxon>Actinomycetes</taxon>
        <taxon>Kitasatosporales</taxon>
        <taxon>Streptomycetaceae</taxon>
        <taxon>Streptomyces</taxon>
    </lineage>
</organism>
<reference evidence="4" key="1">
    <citation type="journal article" date="2019" name="Int. J. Syst. Evol. Microbiol.">
        <title>The Global Catalogue of Microorganisms (GCM) 10K type strain sequencing project: providing services to taxonomists for standard genome sequencing and annotation.</title>
        <authorList>
            <consortium name="The Broad Institute Genomics Platform"/>
            <consortium name="The Broad Institute Genome Sequencing Center for Infectious Disease"/>
            <person name="Wu L."/>
            <person name="Ma J."/>
        </authorList>
    </citation>
    <scope>NUCLEOTIDE SEQUENCE [LARGE SCALE GENOMIC DNA]</scope>
    <source>
        <strain evidence="4">CGMCC 4.7139</strain>
    </source>
</reference>
<dbReference type="EMBL" id="JBHSFE010000005">
    <property type="protein sequence ID" value="MFC4607036.1"/>
    <property type="molecule type" value="Genomic_DNA"/>
</dbReference>
<dbReference type="EC" id="1.1.1.169" evidence="3"/>
<dbReference type="InterPro" id="IPR036291">
    <property type="entry name" value="NAD(P)-bd_dom_sf"/>
</dbReference>
<gene>
    <name evidence="3" type="ORF">ACFO9E_04250</name>
</gene>
<dbReference type="Proteomes" id="UP001595993">
    <property type="component" value="Unassembled WGS sequence"/>
</dbReference>
<evidence type="ECO:0000313" key="3">
    <source>
        <dbReference type="EMBL" id="MFC4607036.1"/>
    </source>
</evidence>
<name>A0ABV9G2H3_9ACTN</name>
<evidence type="ECO:0000259" key="2">
    <source>
        <dbReference type="Pfam" id="PF08546"/>
    </source>
</evidence>
<feature type="domain" description="Ketopantoate reductase N-terminal" evidence="1">
    <location>
        <begin position="29"/>
        <end position="130"/>
    </location>
</feature>
<keyword evidence="3" id="KW-0560">Oxidoreductase</keyword>
<comment type="caution">
    <text evidence="3">The sequence shown here is derived from an EMBL/GenBank/DDBJ whole genome shotgun (WGS) entry which is preliminary data.</text>
</comment>